<accession>A0ABS7EL29</accession>
<gene>
    <name evidence="7" type="ORF">K0504_17935</name>
</gene>
<feature type="active site" description="Proton donor" evidence="5">
    <location>
        <position position="200"/>
    </location>
</feature>
<dbReference type="NCBIfam" id="TIGR01430">
    <property type="entry name" value="aden_deam"/>
    <property type="match status" value="1"/>
</dbReference>
<evidence type="ECO:0000313" key="7">
    <source>
        <dbReference type="EMBL" id="MBW8192920.1"/>
    </source>
</evidence>
<keyword evidence="3 5" id="KW-0862">Zinc</keyword>
<feature type="binding site" evidence="5">
    <location>
        <position position="17"/>
    </location>
    <ligand>
        <name>Zn(2+)</name>
        <dbReference type="ChEBI" id="CHEBI:29105"/>
        <note>catalytic</note>
    </ligand>
</feature>
<dbReference type="PANTHER" id="PTHR43114:SF6">
    <property type="entry name" value="ADENINE DEAMINASE"/>
    <property type="match status" value="1"/>
</dbReference>
<dbReference type="GO" id="GO:0016787">
    <property type="term" value="F:hydrolase activity"/>
    <property type="evidence" value="ECO:0007669"/>
    <property type="project" value="UniProtKB-KW"/>
</dbReference>
<evidence type="ECO:0000256" key="5">
    <source>
        <dbReference type="HAMAP-Rule" id="MF_01962"/>
    </source>
</evidence>
<reference evidence="7" key="1">
    <citation type="submission" date="2021-07" db="EMBL/GenBank/DDBJ databases">
        <title>Neiella marina sp. nov., isolated from the intestinal content of sea cucumber Apostichopus japonicus.</title>
        <authorList>
            <person name="Bai X."/>
        </authorList>
    </citation>
    <scope>NUCLEOTIDE SEQUENCE</scope>
    <source>
        <strain evidence="7">126</strain>
    </source>
</reference>
<dbReference type="Proteomes" id="UP001166251">
    <property type="component" value="Unassembled WGS sequence"/>
</dbReference>
<name>A0ABS7EL29_9GAMM</name>
<evidence type="ECO:0000256" key="3">
    <source>
        <dbReference type="ARBA" id="ARBA00022833"/>
    </source>
</evidence>
<comment type="function">
    <text evidence="5">Catalyzes the hydrolytic deamination of adenine to hypoxanthine. Plays an important role in the purine salvage pathway and in nitrogen catabolism.</text>
</comment>
<feature type="domain" description="Adenosine deaminase" evidence="6">
    <location>
        <begin position="12"/>
        <end position="331"/>
    </location>
</feature>
<keyword evidence="4 5" id="KW-0546">Nucleotide metabolism</keyword>
<organism evidence="7 8">
    <name type="scientific">Neiella holothuriorum</name>
    <dbReference type="NCBI Taxonomy" id="2870530"/>
    <lineage>
        <taxon>Bacteria</taxon>
        <taxon>Pseudomonadati</taxon>
        <taxon>Pseudomonadota</taxon>
        <taxon>Gammaproteobacteria</taxon>
        <taxon>Alteromonadales</taxon>
        <taxon>Echinimonadaceae</taxon>
        <taxon>Neiella</taxon>
    </lineage>
</organism>
<keyword evidence="1 5" id="KW-0479">Metal-binding</keyword>
<dbReference type="EMBL" id="JAHZSS010000033">
    <property type="protein sequence ID" value="MBW8192920.1"/>
    <property type="molecule type" value="Genomic_DNA"/>
</dbReference>
<feature type="binding site" evidence="5">
    <location>
        <position position="197"/>
    </location>
    <ligand>
        <name>Zn(2+)</name>
        <dbReference type="ChEBI" id="CHEBI:29105"/>
        <note>catalytic</note>
    </ligand>
</feature>
<dbReference type="CDD" id="cd01320">
    <property type="entry name" value="ADA"/>
    <property type="match status" value="1"/>
</dbReference>
<dbReference type="SUPFAM" id="SSF51556">
    <property type="entry name" value="Metallo-dependent hydrolases"/>
    <property type="match status" value="1"/>
</dbReference>
<evidence type="ECO:0000259" key="6">
    <source>
        <dbReference type="Pfam" id="PF00962"/>
    </source>
</evidence>
<keyword evidence="8" id="KW-1185">Reference proteome</keyword>
<evidence type="ECO:0000313" key="8">
    <source>
        <dbReference type="Proteomes" id="UP001166251"/>
    </source>
</evidence>
<comment type="catalytic activity">
    <reaction evidence="5">
        <text>adenine + H2O + H(+) = hypoxanthine + NH4(+)</text>
        <dbReference type="Rhea" id="RHEA:23688"/>
        <dbReference type="ChEBI" id="CHEBI:15377"/>
        <dbReference type="ChEBI" id="CHEBI:15378"/>
        <dbReference type="ChEBI" id="CHEBI:16708"/>
        <dbReference type="ChEBI" id="CHEBI:17368"/>
        <dbReference type="ChEBI" id="CHEBI:28938"/>
        <dbReference type="EC" id="3.5.4.2"/>
    </reaction>
</comment>
<dbReference type="Pfam" id="PF00962">
    <property type="entry name" value="A_deaminase"/>
    <property type="match status" value="1"/>
</dbReference>
<dbReference type="InterPro" id="IPR001365">
    <property type="entry name" value="A_deaminase_dom"/>
</dbReference>
<dbReference type="InterPro" id="IPR006330">
    <property type="entry name" value="Ado/ade_deaminase"/>
</dbReference>
<dbReference type="InterPro" id="IPR032466">
    <property type="entry name" value="Metal_Hydrolase"/>
</dbReference>
<evidence type="ECO:0000256" key="1">
    <source>
        <dbReference type="ARBA" id="ARBA00022723"/>
    </source>
</evidence>
<feature type="binding site" evidence="5">
    <location>
        <position position="19"/>
    </location>
    <ligand>
        <name>Zn(2+)</name>
        <dbReference type="ChEBI" id="CHEBI:29105"/>
        <note>catalytic</note>
    </ligand>
</feature>
<dbReference type="HAMAP" id="MF_01962">
    <property type="entry name" value="Adenine_deaminase"/>
    <property type="match status" value="1"/>
</dbReference>
<sequence length="348" mass="39548">MSRMDQFLAQLPKVELHLHIEGTLEPEMMFALAERNGIALPYRSPEALREAYQFDNLQSFLDLYYQGAAVLRTRDDFYDLAMAYFKRCDQEQILHYEIMFDPQTHLNRGVRMNTMMEGLVGAQQDAQRHYGASSNLILSLLRHLPEEDGIAALEQAKPWQHLINAIGLDSSERGNPPSKFKRAFELADSYGWHRVAHAGEEGPADYIWEALRDLQVRRIDHGVRCQEDAQLVEYLIHHQVPLTVCPLSNVRLGVYNDLRQHNLKQLLELGLCVTLNSDDPAYFGGYLTTNMLAVQNALKLSETQWIQLTTNAINASFAPVERKMALKQRLTSAVVNYHLGPTSQVAGA</sequence>
<comment type="caution">
    <text evidence="7">The sequence shown here is derived from an EMBL/GenBank/DDBJ whole genome shotgun (WGS) entry which is preliminary data.</text>
</comment>
<dbReference type="PANTHER" id="PTHR43114">
    <property type="entry name" value="ADENINE DEAMINASE"/>
    <property type="match status" value="1"/>
</dbReference>
<feature type="site" description="Important for catalytic activity" evidence="5">
    <location>
        <position position="221"/>
    </location>
</feature>
<comment type="cofactor">
    <cofactor evidence="5">
        <name>Zn(2+)</name>
        <dbReference type="ChEBI" id="CHEBI:29105"/>
    </cofactor>
    <text evidence="5">Binds 1 zinc ion per subunit.</text>
</comment>
<evidence type="ECO:0000256" key="4">
    <source>
        <dbReference type="ARBA" id="ARBA00023080"/>
    </source>
</evidence>
<evidence type="ECO:0000256" key="2">
    <source>
        <dbReference type="ARBA" id="ARBA00022801"/>
    </source>
</evidence>
<feature type="binding site" evidence="5">
    <location>
        <position position="279"/>
    </location>
    <ligand>
        <name>substrate</name>
    </ligand>
</feature>
<dbReference type="InterPro" id="IPR028892">
    <property type="entry name" value="ADE"/>
</dbReference>
<feature type="binding site" evidence="5">
    <location>
        <position position="278"/>
    </location>
    <ligand>
        <name>Zn(2+)</name>
        <dbReference type="ChEBI" id="CHEBI:29105"/>
        <note>catalytic</note>
    </ligand>
</feature>
<dbReference type="NCBIfam" id="NF006850">
    <property type="entry name" value="PRK09358.1-6"/>
    <property type="match status" value="1"/>
</dbReference>
<keyword evidence="2 5" id="KW-0378">Hydrolase</keyword>
<protein>
    <recommendedName>
        <fullName evidence="5">Adenine deaminase</fullName>
        <shortName evidence="5">ADE</shortName>
        <ecNumber evidence="5">3.5.4.2</ecNumber>
    </recommendedName>
    <alternativeName>
        <fullName evidence="5">Adenine aminohydrolase</fullName>
        <shortName evidence="5">AAH</shortName>
    </alternativeName>
</protein>
<dbReference type="Gene3D" id="3.20.20.140">
    <property type="entry name" value="Metal-dependent hydrolases"/>
    <property type="match status" value="1"/>
</dbReference>
<proteinExistence type="inferred from homology"/>
<dbReference type="EC" id="3.5.4.2" evidence="5"/>
<comment type="similarity">
    <text evidence="5">Belongs to the metallo-dependent hydrolases superfamily. Adenosine and AMP deaminases family. Adenine deaminase type 2 subfamily.</text>
</comment>